<dbReference type="InterPro" id="IPR036388">
    <property type="entry name" value="WH-like_DNA-bd_sf"/>
</dbReference>
<dbReference type="InterPro" id="IPR036217">
    <property type="entry name" value="MethylDNA_cys_MeTrfase_DNAb"/>
</dbReference>
<dbReference type="CDD" id="cd06445">
    <property type="entry name" value="ATase"/>
    <property type="match status" value="1"/>
</dbReference>
<evidence type="ECO:0000313" key="4">
    <source>
        <dbReference type="Proteomes" id="UP000587760"/>
    </source>
</evidence>
<evidence type="ECO:0000259" key="2">
    <source>
        <dbReference type="Pfam" id="PF01035"/>
    </source>
</evidence>
<dbReference type="GO" id="GO:0006281">
    <property type="term" value="P:DNA repair"/>
    <property type="evidence" value="ECO:0007669"/>
    <property type="project" value="InterPro"/>
</dbReference>
<gene>
    <name evidence="3" type="ORF">HNR50_000253</name>
</gene>
<dbReference type="Gene3D" id="1.10.10.10">
    <property type="entry name" value="Winged helix-like DNA-binding domain superfamily/Winged helix DNA-binding domain"/>
    <property type="match status" value="1"/>
</dbReference>
<keyword evidence="3" id="KW-0489">Methyltransferase</keyword>
<dbReference type="GO" id="GO:0032259">
    <property type="term" value="P:methylation"/>
    <property type="evidence" value="ECO:0007669"/>
    <property type="project" value="UniProtKB-KW"/>
</dbReference>
<dbReference type="PANTHER" id="PTHR42942">
    <property type="entry name" value="6-O-METHYLGUANINE DNA METHYLTRANSFERASE"/>
    <property type="match status" value="1"/>
</dbReference>
<dbReference type="InterPro" id="IPR052520">
    <property type="entry name" value="ATL_DNA_repair"/>
</dbReference>
<keyword evidence="3" id="KW-0808">Transferase</keyword>
<dbReference type="PANTHER" id="PTHR42942:SF1">
    <property type="entry name" value="ALKYLTRANSFERASE-LIKE PROTEIN 1"/>
    <property type="match status" value="1"/>
</dbReference>
<comment type="caution">
    <text evidence="3">The sequence shown here is derived from an EMBL/GenBank/DDBJ whole genome shotgun (WGS) entry which is preliminary data.</text>
</comment>
<name>A0A841R6E6_9SPIO</name>
<dbReference type="InterPro" id="IPR014048">
    <property type="entry name" value="MethylDNA_cys_MeTrfase_DNA-bd"/>
</dbReference>
<dbReference type="Pfam" id="PF01035">
    <property type="entry name" value="DNA_binding_1"/>
    <property type="match status" value="1"/>
</dbReference>
<feature type="domain" description="Methylated-DNA-[protein]-cysteine S-methyltransferase DNA binding" evidence="2">
    <location>
        <begin position="3"/>
        <end position="84"/>
    </location>
</feature>
<evidence type="ECO:0000256" key="1">
    <source>
        <dbReference type="ARBA" id="ARBA00022763"/>
    </source>
</evidence>
<proteinExistence type="predicted"/>
<reference evidence="3 4" key="1">
    <citation type="submission" date="2020-08" db="EMBL/GenBank/DDBJ databases">
        <title>Genomic Encyclopedia of Type Strains, Phase IV (KMG-IV): sequencing the most valuable type-strain genomes for metagenomic binning, comparative biology and taxonomic classification.</title>
        <authorList>
            <person name="Goeker M."/>
        </authorList>
    </citation>
    <scope>NUCLEOTIDE SEQUENCE [LARGE SCALE GENOMIC DNA]</scope>
    <source>
        <strain evidence="3 4">DSM 2461</strain>
    </source>
</reference>
<dbReference type="SUPFAM" id="SSF46767">
    <property type="entry name" value="Methylated DNA-protein cysteine methyltransferase, C-terminal domain"/>
    <property type="match status" value="1"/>
</dbReference>
<keyword evidence="1" id="KW-0227">DNA damage</keyword>
<keyword evidence="4" id="KW-1185">Reference proteome</keyword>
<organism evidence="3 4">
    <name type="scientific">Spirochaeta isovalerica</name>
    <dbReference type="NCBI Taxonomy" id="150"/>
    <lineage>
        <taxon>Bacteria</taxon>
        <taxon>Pseudomonadati</taxon>
        <taxon>Spirochaetota</taxon>
        <taxon>Spirochaetia</taxon>
        <taxon>Spirochaetales</taxon>
        <taxon>Spirochaetaceae</taxon>
        <taxon>Spirochaeta</taxon>
    </lineage>
</organism>
<evidence type="ECO:0000313" key="3">
    <source>
        <dbReference type="EMBL" id="MBB6478620.1"/>
    </source>
</evidence>
<dbReference type="GO" id="GO:0008168">
    <property type="term" value="F:methyltransferase activity"/>
    <property type="evidence" value="ECO:0007669"/>
    <property type="project" value="UniProtKB-KW"/>
</dbReference>
<dbReference type="EMBL" id="JACHGJ010000001">
    <property type="protein sequence ID" value="MBB6478620.1"/>
    <property type="molecule type" value="Genomic_DNA"/>
</dbReference>
<accession>A0A841R6E6</accession>
<protein>
    <submittedName>
        <fullName evidence="3">Methylated-DNA-protein-cysteine methyltransferase-like protein</fullName>
    </submittedName>
</protein>
<sequence>MNEFTEKVIRIISSIPEGKVVSYGQIAALAGNNRAARQVSWILRSSSGKYNLPWHRVVNGKGIISLPEHDGGNLQRELLENEGVEFRLNGAVSREFFWNGST</sequence>
<dbReference type="RefSeq" id="WP_184742631.1">
    <property type="nucleotide sequence ID" value="NZ_JACHGJ010000001.1"/>
</dbReference>
<dbReference type="AlphaFoldDB" id="A0A841R6E6"/>
<dbReference type="Proteomes" id="UP000587760">
    <property type="component" value="Unassembled WGS sequence"/>
</dbReference>